<keyword evidence="6" id="KW-1185">Reference proteome</keyword>
<feature type="DNA-binding region" description="H-T-H motif" evidence="2">
    <location>
        <begin position="53"/>
        <end position="72"/>
    </location>
</feature>
<evidence type="ECO:0000259" key="4">
    <source>
        <dbReference type="PROSITE" id="PS50977"/>
    </source>
</evidence>
<evidence type="ECO:0000313" key="6">
    <source>
        <dbReference type="Proteomes" id="UP000193090"/>
    </source>
</evidence>
<dbReference type="InterPro" id="IPR041678">
    <property type="entry name" value="TetR_C_16"/>
</dbReference>
<dbReference type="InterPro" id="IPR050109">
    <property type="entry name" value="HTH-type_TetR-like_transc_reg"/>
</dbReference>
<dbReference type="SUPFAM" id="SSF46689">
    <property type="entry name" value="Homeodomain-like"/>
    <property type="match status" value="1"/>
</dbReference>
<name>A0A1X2EPU3_9MYCO</name>
<dbReference type="PRINTS" id="PR00455">
    <property type="entry name" value="HTHTETR"/>
</dbReference>
<dbReference type="Gene3D" id="1.10.357.10">
    <property type="entry name" value="Tetracycline Repressor, domain 2"/>
    <property type="match status" value="1"/>
</dbReference>
<protein>
    <submittedName>
        <fullName evidence="5">TetR family transcriptional regulator</fullName>
    </submittedName>
</protein>
<dbReference type="EMBL" id="LQPZ01000008">
    <property type="protein sequence ID" value="ORX08106.1"/>
    <property type="molecule type" value="Genomic_DNA"/>
</dbReference>
<dbReference type="STRING" id="1798.AWC30_04155"/>
<organism evidence="5 6">
    <name type="scientific">Mycolicibacillus trivialis</name>
    <dbReference type="NCBI Taxonomy" id="1798"/>
    <lineage>
        <taxon>Bacteria</taxon>
        <taxon>Bacillati</taxon>
        <taxon>Actinomycetota</taxon>
        <taxon>Actinomycetes</taxon>
        <taxon>Mycobacteriales</taxon>
        <taxon>Mycobacteriaceae</taxon>
        <taxon>Mycolicibacillus</taxon>
    </lineage>
</organism>
<evidence type="ECO:0000313" key="5">
    <source>
        <dbReference type="EMBL" id="ORX08106.1"/>
    </source>
</evidence>
<comment type="caution">
    <text evidence="5">The sequence shown here is derived from an EMBL/GenBank/DDBJ whole genome shotgun (WGS) entry which is preliminary data.</text>
</comment>
<dbReference type="GO" id="GO:0003700">
    <property type="term" value="F:DNA-binding transcription factor activity"/>
    <property type="evidence" value="ECO:0007669"/>
    <property type="project" value="TreeGrafter"/>
</dbReference>
<accession>A0A1X2EPU3</accession>
<reference evidence="5 6" key="1">
    <citation type="submission" date="2016-01" db="EMBL/GenBank/DDBJ databases">
        <title>The new phylogeny of the genus Mycobacterium.</title>
        <authorList>
            <person name="Tarcisio F."/>
            <person name="Conor M."/>
            <person name="Antonella G."/>
            <person name="Elisabetta G."/>
            <person name="Giulia F.S."/>
            <person name="Sara T."/>
            <person name="Anna F."/>
            <person name="Clotilde B."/>
            <person name="Roberto B."/>
            <person name="Veronica D.S."/>
            <person name="Fabio R."/>
            <person name="Monica P."/>
            <person name="Olivier J."/>
            <person name="Enrico T."/>
            <person name="Nicola S."/>
        </authorList>
    </citation>
    <scope>NUCLEOTIDE SEQUENCE [LARGE SCALE GENOMIC DNA]</scope>
    <source>
        <strain evidence="5 6">DSM 44153</strain>
    </source>
</reference>
<feature type="domain" description="HTH tetR-type" evidence="4">
    <location>
        <begin position="30"/>
        <end position="90"/>
    </location>
</feature>
<dbReference type="GO" id="GO:0000976">
    <property type="term" value="F:transcription cis-regulatory region binding"/>
    <property type="evidence" value="ECO:0007669"/>
    <property type="project" value="TreeGrafter"/>
</dbReference>
<proteinExistence type="predicted"/>
<evidence type="ECO:0000256" key="2">
    <source>
        <dbReference type="PROSITE-ProRule" id="PRU00335"/>
    </source>
</evidence>
<gene>
    <name evidence="5" type="ORF">AWC30_04155</name>
</gene>
<keyword evidence="1 2" id="KW-0238">DNA-binding</keyword>
<dbReference type="Pfam" id="PF17920">
    <property type="entry name" value="TetR_C_16"/>
    <property type="match status" value="1"/>
</dbReference>
<dbReference type="InterPro" id="IPR001647">
    <property type="entry name" value="HTH_TetR"/>
</dbReference>
<dbReference type="PANTHER" id="PTHR30055">
    <property type="entry name" value="HTH-TYPE TRANSCRIPTIONAL REGULATOR RUTR"/>
    <property type="match status" value="1"/>
</dbReference>
<dbReference type="AlphaFoldDB" id="A0A1X2EPU3"/>
<evidence type="ECO:0000256" key="3">
    <source>
        <dbReference type="SAM" id="MobiDB-lite"/>
    </source>
</evidence>
<dbReference type="InterPro" id="IPR009057">
    <property type="entry name" value="Homeodomain-like_sf"/>
</dbReference>
<dbReference type="PANTHER" id="PTHR30055:SF235">
    <property type="entry name" value="TRANSCRIPTIONAL REGULATORY PROTEIN"/>
    <property type="match status" value="1"/>
</dbReference>
<dbReference type="Pfam" id="PF00440">
    <property type="entry name" value="TetR_N"/>
    <property type="match status" value="1"/>
</dbReference>
<dbReference type="Gene3D" id="1.10.10.60">
    <property type="entry name" value="Homeodomain-like"/>
    <property type="match status" value="1"/>
</dbReference>
<sequence>MSWYSYDQGASEQPDRRAVTSGEAGESKGQRTRRRILAAARGVFADVGYERATIRGIAEAADVDKSSVIQYFGSKQELFREAVHWTIPLDEVLSDSAEETTEKLARGMFAAWAADPNSPMTVLLRASMTSEDAADRLRSHITEEVTTALAGLIDAPDARLRAALLGAMLMGVASQRYLLRMPDLSDIDTDEILRVIGPALRTLIDPD</sequence>
<dbReference type="Proteomes" id="UP000193090">
    <property type="component" value="Unassembled WGS sequence"/>
</dbReference>
<feature type="region of interest" description="Disordered" evidence="3">
    <location>
        <begin position="1"/>
        <end position="32"/>
    </location>
</feature>
<dbReference type="PROSITE" id="PS50977">
    <property type="entry name" value="HTH_TETR_2"/>
    <property type="match status" value="1"/>
</dbReference>
<dbReference type="InterPro" id="IPR036271">
    <property type="entry name" value="Tet_transcr_reg_TetR-rel_C_sf"/>
</dbReference>
<evidence type="ECO:0000256" key="1">
    <source>
        <dbReference type="ARBA" id="ARBA00023125"/>
    </source>
</evidence>
<dbReference type="SUPFAM" id="SSF48498">
    <property type="entry name" value="Tetracyclin repressor-like, C-terminal domain"/>
    <property type="match status" value="1"/>
</dbReference>